<evidence type="ECO:0000313" key="5">
    <source>
        <dbReference type="EMBL" id="KAF5657695.1"/>
    </source>
</evidence>
<protein>
    <submittedName>
        <fullName evidence="5">Uncharacterized protein</fullName>
    </submittedName>
</protein>
<proteinExistence type="predicted"/>
<evidence type="ECO:0000256" key="3">
    <source>
        <dbReference type="ARBA" id="ARBA00023242"/>
    </source>
</evidence>
<feature type="region of interest" description="Disordered" evidence="4">
    <location>
        <begin position="39"/>
        <end position="79"/>
    </location>
</feature>
<evidence type="ECO:0000256" key="2">
    <source>
        <dbReference type="ARBA" id="ARBA00023163"/>
    </source>
</evidence>
<dbReference type="EMBL" id="JAAGWQ010000272">
    <property type="protein sequence ID" value="KAF5657695.1"/>
    <property type="molecule type" value="Genomic_DNA"/>
</dbReference>
<dbReference type="PANTHER" id="PTHR47424:SF6">
    <property type="entry name" value="PROLINE UTILIZATION TRANS-ACTIVATOR"/>
    <property type="match status" value="1"/>
</dbReference>
<dbReference type="OrthoDB" id="2283488at2759"/>
<evidence type="ECO:0000256" key="1">
    <source>
        <dbReference type="ARBA" id="ARBA00023015"/>
    </source>
</evidence>
<dbReference type="PANTHER" id="PTHR47424">
    <property type="entry name" value="REGULATORY PROTEIN GAL4"/>
    <property type="match status" value="1"/>
</dbReference>
<evidence type="ECO:0000256" key="4">
    <source>
        <dbReference type="SAM" id="MobiDB-lite"/>
    </source>
</evidence>
<gene>
    <name evidence="5" type="ORF">FHETE_10300</name>
</gene>
<reference evidence="5 6" key="1">
    <citation type="submission" date="2020-05" db="EMBL/GenBank/DDBJ databases">
        <title>Identification and distribution of gene clusters putatively required for synthesis of sphingolipid metabolism inhibitors in phylogenetically diverse species of the filamentous fungus Fusarium.</title>
        <authorList>
            <person name="Kim H.-S."/>
            <person name="Busman M."/>
            <person name="Brown D.W."/>
            <person name="Divon H."/>
            <person name="Uhlig S."/>
            <person name="Proctor R.H."/>
        </authorList>
    </citation>
    <scope>NUCLEOTIDE SEQUENCE [LARGE SCALE GENOMIC DNA]</scope>
    <source>
        <strain evidence="5 6">NRRL 20693</strain>
    </source>
</reference>
<feature type="compositionally biased region" description="Polar residues" evidence="4">
    <location>
        <begin position="44"/>
        <end position="58"/>
    </location>
</feature>
<accession>A0A8H5WGK0</accession>
<feature type="compositionally biased region" description="Low complexity" evidence="4">
    <location>
        <begin position="59"/>
        <end position="69"/>
    </location>
</feature>
<comment type="caution">
    <text evidence="5">The sequence shown here is derived from an EMBL/GenBank/DDBJ whole genome shotgun (WGS) entry which is preliminary data.</text>
</comment>
<evidence type="ECO:0000313" key="6">
    <source>
        <dbReference type="Proteomes" id="UP000567885"/>
    </source>
</evidence>
<keyword evidence="6" id="KW-1185">Reference proteome</keyword>
<dbReference type="AlphaFoldDB" id="A0A8H5WGK0"/>
<organism evidence="5 6">
    <name type="scientific">Fusarium heterosporum</name>
    <dbReference type="NCBI Taxonomy" id="42747"/>
    <lineage>
        <taxon>Eukaryota</taxon>
        <taxon>Fungi</taxon>
        <taxon>Dikarya</taxon>
        <taxon>Ascomycota</taxon>
        <taxon>Pezizomycotina</taxon>
        <taxon>Sordariomycetes</taxon>
        <taxon>Hypocreomycetidae</taxon>
        <taxon>Hypocreales</taxon>
        <taxon>Nectriaceae</taxon>
        <taxon>Fusarium</taxon>
        <taxon>Fusarium heterosporum species complex</taxon>
    </lineage>
</organism>
<dbReference type="InterPro" id="IPR051127">
    <property type="entry name" value="Fungal_SecMet_Regulators"/>
</dbReference>
<keyword evidence="3" id="KW-0539">Nucleus</keyword>
<name>A0A8H5WGK0_FUSHE</name>
<dbReference type="Proteomes" id="UP000567885">
    <property type="component" value="Unassembled WGS sequence"/>
</dbReference>
<keyword evidence="2" id="KW-0804">Transcription</keyword>
<keyword evidence="1" id="KW-0805">Transcription regulation</keyword>
<sequence length="508" mass="56913">MADAQFVPYLDLYDRVKAMNTIAAIRRRRRRVAENNRKLAAGANNASSRQSQKSVNNDSASSPTSPTAPQDDVHGNRHGTEDIVWPRYLNRLREAFSLDFLSSVEEQNVATSRTPATPPTRPSSSERVRLTKVVDSLPPRTVAHFLLNVCIKHGTDVFFYFDQAQIINELDQFYADPSCSLRLESLKHVVESGGLYILWKVQIAYARLVAIMDTVADLEPTTTDDARLDMVLCIEARLKEWKDSLPEGFHLDAISPRDSRHRAVFNLYLNYYYTRIIMGKASLVEIVRKTLRYHLGQDTQPWDIGDTTEKLARSCKRASRKLLRLFAGLDQISDTTRLPFTYFQGCSIATIVTLVAGILGRDFGYQQRVTMGLSCLRRMASGIQTAEMGVKLVESLQSISDEASRKLSLSRQPSVPSHAGQPLISSAYNEWTTWLASQGEAVLQPWIQRAEEVVDPVITRQSIQQQVHSELHEASHSITGCDDGQLFLMNLTGLSGLDLVGVAPDVEQ</sequence>
<dbReference type="CDD" id="cd12148">
    <property type="entry name" value="fungal_TF_MHR"/>
    <property type="match status" value="1"/>
</dbReference>